<evidence type="ECO:0000313" key="2">
    <source>
        <dbReference type="EMBL" id="HIS24723.1"/>
    </source>
</evidence>
<dbReference type="Gene3D" id="1.20.1250.10">
    <property type="match status" value="1"/>
</dbReference>
<feature type="coiled-coil region" evidence="1">
    <location>
        <begin position="22"/>
        <end position="121"/>
    </location>
</feature>
<evidence type="ECO:0000313" key="3">
    <source>
        <dbReference type="Proteomes" id="UP000823982"/>
    </source>
</evidence>
<reference evidence="2" key="2">
    <citation type="journal article" date="2021" name="PeerJ">
        <title>Extensive microbial diversity within the chicken gut microbiome revealed by metagenomics and culture.</title>
        <authorList>
            <person name="Gilroy R."/>
            <person name="Ravi A."/>
            <person name="Getino M."/>
            <person name="Pursley I."/>
            <person name="Horton D.L."/>
            <person name="Alikhan N.F."/>
            <person name="Baker D."/>
            <person name="Gharbi K."/>
            <person name="Hall N."/>
            <person name="Watson M."/>
            <person name="Adriaenssens E.M."/>
            <person name="Foster-Nyarko E."/>
            <person name="Jarju S."/>
            <person name="Secka A."/>
            <person name="Antonio M."/>
            <person name="Oren A."/>
            <person name="Chaudhuri R.R."/>
            <person name="La Ragione R."/>
            <person name="Hildebrand F."/>
            <person name="Pallen M.J."/>
        </authorList>
    </citation>
    <scope>NUCLEOTIDE SEQUENCE</scope>
    <source>
        <strain evidence="2">CHK157-1446</strain>
    </source>
</reference>
<sequence>MNLDQLKKGFFGYKKSGVYEYISEIEKDYSEKLTEKDQQQKKDAELYRARISELEEQLKDLTQKLEDQKREQTAIAATMIEATRFAENLRAQAQEQAKKDREEWEKECEKAHAQLQKYRAYIKSVRETVSDLLRRIDQQSQMASQKIEATVQEVPGRNMSLFERKNGTEQQL</sequence>
<keyword evidence="1" id="KW-0175">Coiled coil</keyword>
<comment type="caution">
    <text evidence="2">The sequence shown here is derived from an EMBL/GenBank/DDBJ whole genome shotgun (WGS) entry which is preliminary data.</text>
</comment>
<dbReference type="InterPro" id="IPR009079">
    <property type="entry name" value="4_helix_cytokine-like_core"/>
</dbReference>
<evidence type="ECO:0008006" key="4">
    <source>
        <dbReference type="Google" id="ProtNLM"/>
    </source>
</evidence>
<protein>
    <recommendedName>
        <fullName evidence="4">DivIVA domain-containing protein</fullName>
    </recommendedName>
</protein>
<accession>A0A9D1ENW1</accession>
<organism evidence="2 3">
    <name type="scientific">Candidatus Faeciplasma gallinarum</name>
    <dbReference type="NCBI Taxonomy" id="2840799"/>
    <lineage>
        <taxon>Bacteria</taxon>
        <taxon>Bacillati</taxon>
        <taxon>Bacillota</taxon>
        <taxon>Clostridia</taxon>
        <taxon>Eubacteriales</taxon>
        <taxon>Oscillospiraceae</taxon>
        <taxon>Oscillospiraceae incertae sedis</taxon>
        <taxon>Candidatus Faeciplasma</taxon>
    </lineage>
</organism>
<dbReference type="Proteomes" id="UP000823982">
    <property type="component" value="Unassembled WGS sequence"/>
</dbReference>
<reference evidence="2" key="1">
    <citation type="submission" date="2020-10" db="EMBL/GenBank/DDBJ databases">
        <authorList>
            <person name="Gilroy R."/>
        </authorList>
    </citation>
    <scope>NUCLEOTIDE SEQUENCE</scope>
    <source>
        <strain evidence="2">CHK157-1446</strain>
    </source>
</reference>
<name>A0A9D1ENW1_9FIRM</name>
<gene>
    <name evidence="2" type="ORF">IAD01_04885</name>
</gene>
<dbReference type="AlphaFoldDB" id="A0A9D1ENW1"/>
<proteinExistence type="predicted"/>
<dbReference type="EMBL" id="DVIR01000044">
    <property type="protein sequence ID" value="HIS24723.1"/>
    <property type="molecule type" value="Genomic_DNA"/>
</dbReference>
<evidence type="ECO:0000256" key="1">
    <source>
        <dbReference type="SAM" id="Coils"/>
    </source>
</evidence>